<feature type="repeat" description="PPR" evidence="3">
    <location>
        <begin position="412"/>
        <end position="446"/>
    </location>
</feature>
<feature type="repeat" description="PPR" evidence="3">
    <location>
        <begin position="762"/>
        <end position="796"/>
    </location>
</feature>
<dbReference type="NCBIfam" id="TIGR00756">
    <property type="entry name" value="PPR"/>
    <property type="match status" value="14"/>
</dbReference>
<keyword evidence="2" id="KW-0677">Repeat</keyword>
<feature type="repeat" description="PPR" evidence="3">
    <location>
        <begin position="657"/>
        <end position="691"/>
    </location>
</feature>
<feature type="repeat" description="PPR" evidence="3">
    <location>
        <begin position="377"/>
        <end position="411"/>
    </location>
</feature>
<comment type="similarity">
    <text evidence="1">Belongs to the PPR family. P subfamily.</text>
</comment>
<protein>
    <submittedName>
        <fullName evidence="4">Pentatricopeptide repeat-containing protein</fullName>
    </submittedName>
</protein>
<dbReference type="PANTHER" id="PTHR47933">
    <property type="entry name" value="PENTATRICOPEPTIDE REPEAT-CONTAINING PROTEIN 1, MITOCHONDRIAL"/>
    <property type="match status" value="1"/>
</dbReference>
<evidence type="ECO:0000313" key="4">
    <source>
        <dbReference type="EMBL" id="KAG6600102.1"/>
    </source>
</evidence>
<reference evidence="4 5" key="1">
    <citation type="journal article" date="2021" name="Hortic Res">
        <title>The domestication of Cucurbita argyrosperma as revealed by the genome of its wild relative.</title>
        <authorList>
            <person name="Barrera-Redondo J."/>
            <person name="Sanchez-de la Vega G."/>
            <person name="Aguirre-Liguori J.A."/>
            <person name="Castellanos-Morales G."/>
            <person name="Gutierrez-Guerrero Y.T."/>
            <person name="Aguirre-Dugua X."/>
            <person name="Aguirre-Planter E."/>
            <person name="Tenaillon M.I."/>
            <person name="Lira-Saade R."/>
            <person name="Eguiarte L.E."/>
        </authorList>
    </citation>
    <scope>NUCLEOTIDE SEQUENCE [LARGE SCALE GENOMIC DNA]</scope>
    <source>
        <strain evidence="4">JBR-2021</strain>
    </source>
</reference>
<dbReference type="GO" id="GO:0003729">
    <property type="term" value="F:mRNA binding"/>
    <property type="evidence" value="ECO:0007669"/>
    <property type="project" value="TreeGrafter"/>
</dbReference>
<dbReference type="Pfam" id="PF12854">
    <property type="entry name" value="PPR_1"/>
    <property type="match status" value="2"/>
</dbReference>
<dbReference type="InterPro" id="IPR051240">
    <property type="entry name" value="Mito_RNA-Proc/Resp"/>
</dbReference>
<sequence length="941" mass="106111">MSKSLFVPHPKTHKDAVSFDLENQHHVIRKCNSQLKTTVPLTRERHDVCQKVIRPSFKVASGNQFHSGFYLRLSPFVSFSNIDSHRSEAWRSLFGSQMVLKLHAFFFWIAVAPMYSNLGDWTQPHPSRSFSFDKNFAPSAFFVGMTKFGSGNNGLDLEILNAKTLGAIVGEAMETPSISNQRPSELIQTITTILTSTKAPLTALAPYAAHLSPSLVSSILSSKALSSHPTILLSLFKWAQKHVPSFSSPPNNSLSSLFTILPSLFSHNKFSDAKSLLVSFIANDRQHELHNLILHPTRDLPRPSKALMDTSIGAYVQMGKPHLAAQIFKKMKRLNYRPNLLTCNTLLNSLVRYPSLNSILLSREVFKDTVKLGVVLNTNSFNILIYGYCLESKFKDALDLVNKMGEFGCVPDNVSYNTILDALCKKGQLHEARDLLLDMKNKGLLPNKNTYNILVSGYCKLGWLKEATKVIELMTQNNLLPDVWTYNMLISGFCNDGKIDEAFRLRDEMEKMKMLPDVVTYNTLIDGCFEWRGSSEAYCLIEEMDKKGLKCNAITYNIMLKWMCKEGNMNEATNTVQKMEENGFSPDCVTYNTLINAYCKAGKMGEAFEMMDEMTRRGLKIDTCTLNTILHSLCGEKKLDEAYKLLCSASKRGYIIDEVSYGTLIMGYFKDEKANRALSLWDEMKERQILPSIVTYNSVIGGLCMSGKTDQAIDKLNELLESGLVPDETTYNIIINGYCSEGNVEKAFQFHNKMVENFFKPDVFTCNILLCGLCREGMLEKALKLFNTWVSKGKDIDVVTYNTLISSLCKEGKFENAYDLLTDMEEKKLGPDNYTYNAILGALTDAGRINEAEKFMLKMVESGKLHDQNLKFDKGRSVATSELPEHIDSKSMAYSDQINELCNQHKYKDAMHLFDEVTKKGVSTQGCRSLSIFYAQKDLYS</sequence>
<dbReference type="Pfam" id="PF13812">
    <property type="entry name" value="PPR_3"/>
    <property type="match status" value="1"/>
</dbReference>
<name>A0AAV6NLI5_9ROSI</name>
<gene>
    <name evidence="4" type="ORF">SDJN03_05335</name>
</gene>
<keyword evidence="5" id="KW-1185">Reference proteome</keyword>
<feature type="non-terminal residue" evidence="4">
    <location>
        <position position="1"/>
    </location>
</feature>
<dbReference type="Pfam" id="PF13041">
    <property type="entry name" value="PPR_2"/>
    <property type="match status" value="6"/>
</dbReference>
<feature type="repeat" description="PPR" evidence="3">
    <location>
        <begin position="587"/>
        <end position="621"/>
    </location>
</feature>
<feature type="repeat" description="PPR" evidence="3">
    <location>
        <begin position="692"/>
        <end position="726"/>
    </location>
</feature>
<evidence type="ECO:0000256" key="1">
    <source>
        <dbReference type="ARBA" id="ARBA00007626"/>
    </source>
</evidence>
<feature type="repeat" description="PPR" evidence="3">
    <location>
        <begin position="517"/>
        <end position="551"/>
    </location>
</feature>
<feature type="repeat" description="PPR" evidence="3">
    <location>
        <begin position="622"/>
        <end position="656"/>
    </location>
</feature>
<feature type="repeat" description="PPR" evidence="3">
    <location>
        <begin position="304"/>
        <end position="338"/>
    </location>
</feature>
<dbReference type="PANTHER" id="PTHR47933:SF45">
    <property type="entry name" value="PENTACOTRIPEPTIDE-REPEAT REGION OF PRORP DOMAIN-CONTAINING PROTEIN"/>
    <property type="match status" value="1"/>
</dbReference>
<evidence type="ECO:0000313" key="5">
    <source>
        <dbReference type="Proteomes" id="UP000685013"/>
    </source>
</evidence>
<feature type="repeat" description="PPR" evidence="3">
    <location>
        <begin position="832"/>
        <end position="866"/>
    </location>
</feature>
<feature type="repeat" description="PPR" evidence="3">
    <location>
        <begin position="727"/>
        <end position="761"/>
    </location>
</feature>
<dbReference type="InterPro" id="IPR002885">
    <property type="entry name" value="PPR_rpt"/>
</dbReference>
<evidence type="ECO:0000256" key="3">
    <source>
        <dbReference type="PROSITE-ProRule" id="PRU00708"/>
    </source>
</evidence>
<feature type="repeat" description="PPR" evidence="3">
    <location>
        <begin position="482"/>
        <end position="516"/>
    </location>
</feature>
<evidence type="ECO:0000256" key="2">
    <source>
        <dbReference type="ARBA" id="ARBA00022737"/>
    </source>
</evidence>
<comment type="caution">
    <text evidence="4">The sequence shown here is derived from an EMBL/GenBank/DDBJ whole genome shotgun (WGS) entry which is preliminary data.</text>
</comment>
<accession>A0AAV6NLI5</accession>
<organism evidence="4 5">
    <name type="scientific">Cucurbita argyrosperma subsp. sororia</name>
    <dbReference type="NCBI Taxonomy" id="37648"/>
    <lineage>
        <taxon>Eukaryota</taxon>
        <taxon>Viridiplantae</taxon>
        <taxon>Streptophyta</taxon>
        <taxon>Embryophyta</taxon>
        <taxon>Tracheophyta</taxon>
        <taxon>Spermatophyta</taxon>
        <taxon>Magnoliopsida</taxon>
        <taxon>eudicotyledons</taxon>
        <taxon>Gunneridae</taxon>
        <taxon>Pentapetalae</taxon>
        <taxon>rosids</taxon>
        <taxon>fabids</taxon>
        <taxon>Cucurbitales</taxon>
        <taxon>Cucurbitaceae</taxon>
        <taxon>Cucurbiteae</taxon>
        <taxon>Cucurbita</taxon>
    </lineage>
</organism>
<feature type="repeat" description="PPR" evidence="3">
    <location>
        <begin position="552"/>
        <end position="586"/>
    </location>
</feature>
<dbReference type="EMBL" id="JAGKQH010000004">
    <property type="protein sequence ID" value="KAG6600102.1"/>
    <property type="molecule type" value="Genomic_DNA"/>
</dbReference>
<dbReference type="Proteomes" id="UP000685013">
    <property type="component" value="Chromosome 4"/>
</dbReference>
<feature type="repeat" description="PPR" evidence="3">
    <location>
        <begin position="797"/>
        <end position="831"/>
    </location>
</feature>
<feature type="repeat" description="PPR" evidence="3">
    <location>
        <begin position="447"/>
        <end position="481"/>
    </location>
</feature>
<proteinExistence type="inferred from homology"/>
<dbReference type="PROSITE" id="PS51375">
    <property type="entry name" value="PPR"/>
    <property type="match status" value="15"/>
</dbReference>
<dbReference type="AlphaFoldDB" id="A0AAV6NLI5"/>